<accession>A0A9X1XHJ7</accession>
<keyword evidence="3" id="KW-0238">DNA-binding</keyword>
<evidence type="ECO:0000259" key="5">
    <source>
        <dbReference type="PROSITE" id="PS50931"/>
    </source>
</evidence>
<organism evidence="6 7">
    <name type="scientific">Vibrio amylolyticus</name>
    <dbReference type="NCBI Taxonomy" id="2847292"/>
    <lineage>
        <taxon>Bacteria</taxon>
        <taxon>Pseudomonadati</taxon>
        <taxon>Pseudomonadota</taxon>
        <taxon>Gammaproteobacteria</taxon>
        <taxon>Vibrionales</taxon>
        <taxon>Vibrionaceae</taxon>
        <taxon>Vibrio</taxon>
    </lineage>
</organism>
<comment type="similarity">
    <text evidence="1">Belongs to the LysR transcriptional regulatory family.</text>
</comment>
<dbReference type="Pfam" id="PF00126">
    <property type="entry name" value="HTH_1"/>
    <property type="match status" value="1"/>
</dbReference>
<dbReference type="InterPro" id="IPR036390">
    <property type="entry name" value="WH_DNA-bd_sf"/>
</dbReference>
<reference evidence="6" key="1">
    <citation type="submission" date="2021-11" db="EMBL/GenBank/DDBJ databases">
        <title>Vibrio ZSDE26 sp. nov. and Vibrio ZSDZ34 sp. nov., isolated from coastal seawater in Qingdao.</title>
        <authorList>
            <person name="Zhang P."/>
        </authorList>
    </citation>
    <scope>NUCLEOTIDE SEQUENCE</scope>
    <source>
        <strain evidence="6">ZSDE26</strain>
    </source>
</reference>
<name>A0A9X1XHJ7_9VIBR</name>
<keyword evidence="2" id="KW-0805">Transcription regulation</keyword>
<dbReference type="PRINTS" id="PR00039">
    <property type="entry name" value="HTHLYSR"/>
</dbReference>
<dbReference type="PROSITE" id="PS50931">
    <property type="entry name" value="HTH_LYSR"/>
    <property type="match status" value="1"/>
</dbReference>
<evidence type="ECO:0000313" key="7">
    <source>
        <dbReference type="Proteomes" id="UP001139559"/>
    </source>
</evidence>
<dbReference type="Proteomes" id="UP001139559">
    <property type="component" value="Unassembled WGS sequence"/>
</dbReference>
<sequence length="307" mass="35289">MIDERHLLSLDLNLLLLLKIIGEERNSRKAAERMFVTQSAVSKGLKKLRHQLGDDMFVRNKNGLEPTEYCEQILEQLPDVINSIGEMLSNKADVFDDTFSGSICIAISPTFYKPYSTAIIRHFNSLVPNATLKIVNWTWQTENDLINKNVHLAINYYPLDISKSIIQKPVCDIDFKFCVRKEHPLTKSPHTLSEFSHFPLVLAIQPSFANQKSHVERIFDESGLQTRVSFQSDQITLCYEKLKISDGFMPIHSGAEQELPAELQLIDIPFDELPFRRFGIYYPTPSKEAKITRWLAQEVSSLLKRFN</sequence>
<evidence type="ECO:0000256" key="1">
    <source>
        <dbReference type="ARBA" id="ARBA00009437"/>
    </source>
</evidence>
<dbReference type="RefSeq" id="WP_248008166.1">
    <property type="nucleotide sequence ID" value="NZ_JAJHVV010000004.1"/>
</dbReference>
<gene>
    <name evidence="6" type="ORF">KP803_07140</name>
</gene>
<evidence type="ECO:0000256" key="4">
    <source>
        <dbReference type="ARBA" id="ARBA00023163"/>
    </source>
</evidence>
<keyword evidence="7" id="KW-1185">Reference proteome</keyword>
<dbReference type="SUPFAM" id="SSF53850">
    <property type="entry name" value="Periplasmic binding protein-like II"/>
    <property type="match status" value="1"/>
</dbReference>
<dbReference type="PANTHER" id="PTHR30118:SF7">
    <property type="entry name" value="TRANSCRIPTIONAL REGULATOR LYSR FAMILY"/>
    <property type="match status" value="1"/>
</dbReference>
<dbReference type="InterPro" id="IPR005119">
    <property type="entry name" value="LysR_subst-bd"/>
</dbReference>
<evidence type="ECO:0000256" key="2">
    <source>
        <dbReference type="ARBA" id="ARBA00023015"/>
    </source>
</evidence>
<dbReference type="CDD" id="cd05466">
    <property type="entry name" value="PBP2_LTTR_substrate"/>
    <property type="match status" value="1"/>
</dbReference>
<dbReference type="Gene3D" id="1.10.10.10">
    <property type="entry name" value="Winged helix-like DNA-binding domain superfamily/Winged helix DNA-binding domain"/>
    <property type="match status" value="1"/>
</dbReference>
<evidence type="ECO:0000256" key="3">
    <source>
        <dbReference type="ARBA" id="ARBA00023125"/>
    </source>
</evidence>
<dbReference type="GO" id="GO:0003677">
    <property type="term" value="F:DNA binding"/>
    <property type="evidence" value="ECO:0007669"/>
    <property type="project" value="UniProtKB-KW"/>
</dbReference>
<dbReference type="PANTHER" id="PTHR30118">
    <property type="entry name" value="HTH-TYPE TRANSCRIPTIONAL REGULATOR LEUO-RELATED"/>
    <property type="match status" value="1"/>
</dbReference>
<dbReference type="InterPro" id="IPR050389">
    <property type="entry name" value="LysR-type_TF"/>
</dbReference>
<comment type="caution">
    <text evidence="6">The sequence shown here is derived from an EMBL/GenBank/DDBJ whole genome shotgun (WGS) entry which is preliminary data.</text>
</comment>
<dbReference type="InterPro" id="IPR036388">
    <property type="entry name" value="WH-like_DNA-bd_sf"/>
</dbReference>
<dbReference type="Pfam" id="PF03466">
    <property type="entry name" value="LysR_substrate"/>
    <property type="match status" value="1"/>
</dbReference>
<dbReference type="Gene3D" id="3.40.190.10">
    <property type="entry name" value="Periplasmic binding protein-like II"/>
    <property type="match status" value="2"/>
</dbReference>
<dbReference type="InterPro" id="IPR000847">
    <property type="entry name" value="LysR_HTH_N"/>
</dbReference>
<dbReference type="GO" id="GO:0003700">
    <property type="term" value="F:DNA-binding transcription factor activity"/>
    <property type="evidence" value="ECO:0007669"/>
    <property type="project" value="InterPro"/>
</dbReference>
<keyword evidence="4" id="KW-0804">Transcription</keyword>
<protein>
    <submittedName>
        <fullName evidence="6">LysR family transcriptional regulator</fullName>
    </submittedName>
</protein>
<proteinExistence type="inferred from homology"/>
<dbReference type="EMBL" id="JAJHVV010000004">
    <property type="protein sequence ID" value="MCK6263054.1"/>
    <property type="molecule type" value="Genomic_DNA"/>
</dbReference>
<feature type="domain" description="HTH lysR-type" evidence="5">
    <location>
        <begin position="10"/>
        <end position="67"/>
    </location>
</feature>
<dbReference type="AlphaFoldDB" id="A0A9X1XHJ7"/>
<dbReference type="SUPFAM" id="SSF46785">
    <property type="entry name" value="Winged helix' DNA-binding domain"/>
    <property type="match status" value="1"/>
</dbReference>
<evidence type="ECO:0000313" key="6">
    <source>
        <dbReference type="EMBL" id="MCK6263054.1"/>
    </source>
</evidence>